<organism evidence="3 4">
    <name type="scientific">Pleurodeles waltl</name>
    <name type="common">Iberian ribbed newt</name>
    <dbReference type="NCBI Taxonomy" id="8319"/>
    <lineage>
        <taxon>Eukaryota</taxon>
        <taxon>Metazoa</taxon>
        <taxon>Chordata</taxon>
        <taxon>Craniata</taxon>
        <taxon>Vertebrata</taxon>
        <taxon>Euteleostomi</taxon>
        <taxon>Amphibia</taxon>
        <taxon>Batrachia</taxon>
        <taxon>Caudata</taxon>
        <taxon>Salamandroidea</taxon>
        <taxon>Salamandridae</taxon>
        <taxon>Pleurodelinae</taxon>
        <taxon>Pleurodeles</taxon>
    </lineage>
</organism>
<accession>A0AAV7M883</accession>
<dbReference type="Proteomes" id="UP001066276">
    <property type="component" value="Chromosome 10"/>
</dbReference>
<reference evidence="3" key="1">
    <citation type="journal article" date="2022" name="bioRxiv">
        <title>Sequencing and chromosome-scale assembly of the giantPleurodeles waltlgenome.</title>
        <authorList>
            <person name="Brown T."/>
            <person name="Elewa A."/>
            <person name="Iarovenko S."/>
            <person name="Subramanian E."/>
            <person name="Araus A.J."/>
            <person name="Petzold A."/>
            <person name="Susuki M."/>
            <person name="Suzuki K.-i.T."/>
            <person name="Hayashi T."/>
            <person name="Toyoda A."/>
            <person name="Oliveira C."/>
            <person name="Osipova E."/>
            <person name="Leigh N.D."/>
            <person name="Simon A."/>
            <person name="Yun M.H."/>
        </authorList>
    </citation>
    <scope>NUCLEOTIDE SEQUENCE</scope>
    <source>
        <strain evidence="3">20211129_DDA</strain>
        <tissue evidence="3">Liver</tissue>
    </source>
</reference>
<evidence type="ECO:0000313" key="4">
    <source>
        <dbReference type="Proteomes" id="UP001066276"/>
    </source>
</evidence>
<evidence type="ECO:0000313" key="3">
    <source>
        <dbReference type="EMBL" id="KAJ1098764.1"/>
    </source>
</evidence>
<gene>
    <name evidence="2" type="ORF">NDU88_003870</name>
    <name evidence="3" type="ORF">NDU88_003871</name>
</gene>
<evidence type="ECO:0000256" key="1">
    <source>
        <dbReference type="SAM" id="MobiDB-lite"/>
    </source>
</evidence>
<dbReference type="EMBL" id="JANPWB010000014">
    <property type="protein sequence ID" value="KAJ1098764.1"/>
    <property type="molecule type" value="Genomic_DNA"/>
</dbReference>
<sequence length="127" mass="14290">MPHADCLDADDASGLLGLEPLPRWPRLLDDSVVVWDAPRGGAAGGEEATRPRKLNLLAIHRKAQSREQRQLLQPGLNTEAGAPFPLHYGPPARAVTEPLRREQTRCRRRRICGVRVRPDQLLRRVLR</sequence>
<protein>
    <submittedName>
        <fullName evidence="3">Uncharacterized protein</fullName>
    </submittedName>
</protein>
<evidence type="ECO:0000313" key="2">
    <source>
        <dbReference type="EMBL" id="KAJ1098763.1"/>
    </source>
</evidence>
<dbReference type="EMBL" id="JANPWB010000014">
    <property type="protein sequence ID" value="KAJ1098763.1"/>
    <property type="molecule type" value="Genomic_DNA"/>
</dbReference>
<keyword evidence="4" id="KW-1185">Reference proteome</keyword>
<name>A0AAV7M883_PLEWA</name>
<feature type="region of interest" description="Disordered" evidence="1">
    <location>
        <begin position="77"/>
        <end position="101"/>
    </location>
</feature>
<proteinExistence type="predicted"/>
<comment type="caution">
    <text evidence="3">The sequence shown here is derived from an EMBL/GenBank/DDBJ whole genome shotgun (WGS) entry which is preliminary data.</text>
</comment>
<dbReference type="AlphaFoldDB" id="A0AAV7M883"/>